<feature type="signal peptide" evidence="1">
    <location>
        <begin position="1"/>
        <end position="20"/>
    </location>
</feature>
<accession>A0A2W5Q328</accession>
<keyword evidence="1" id="KW-0732">Signal</keyword>
<protein>
    <submittedName>
        <fullName evidence="2">Uncharacterized protein</fullName>
    </submittedName>
</protein>
<evidence type="ECO:0000256" key="1">
    <source>
        <dbReference type="SAM" id="SignalP"/>
    </source>
</evidence>
<proteinExistence type="predicted"/>
<dbReference type="Proteomes" id="UP000249185">
    <property type="component" value="Unassembled WGS sequence"/>
</dbReference>
<evidence type="ECO:0000313" key="2">
    <source>
        <dbReference type="EMBL" id="PZQ51687.1"/>
    </source>
</evidence>
<gene>
    <name evidence="2" type="ORF">DI556_05915</name>
</gene>
<comment type="caution">
    <text evidence="2">The sequence shown here is derived from an EMBL/GenBank/DDBJ whole genome shotgun (WGS) entry which is preliminary data.</text>
</comment>
<reference evidence="2 3" key="1">
    <citation type="submission" date="2017-08" db="EMBL/GenBank/DDBJ databases">
        <title>Infants hospitalized years apart are colonized by the same room-sourced microbial strains.</title>
        <authorList>
            <person name="Brooks B."/>
            <person name="Olm M.R."/>
            <person name="Firek B.A."/>
            <person name="Baker R."/>
            <person name="Thomas B.C."/>
            <person name="Morowitz M.J."/>
            <person name="Banfield J.F."/>
        </authorList>
    </citation>
    <scope>NUCLEOTIDE SEQUENCE [LARGE SCALE GENOMIC DNA]</scope>
    <source>
        <strain evidence="2">S2_005_002_R2_34</strain>
    </source>
</reference>
<dbReference type="AlphaFoldDB" id="A0A2W5Q328"/>
<evidence type="ECO:0000313" key="3">
    <source>
        <dbReference type="Proteomes" id="UP000249185"/>
    </source>
</evidence>
<sequence>MKRHLITAGLLSLLGAPAFAAGLEVTCGDYSLMDNAGQMETIAALEAETSQLPAEQQLTAEAIHTKLAAECKDKVDMMVLDVVTGK</sequence>
<name>A0A2W5Q328_RHOSU</name>
<feature type="chain" id="PRO_5015892415" evidence="1">
    <location>
        <begin position="21"/>
        <end position="86"/>
    </location>
</feature>
<organism evidence="2 3">
    <name type="scientific">Rhodovulum sulfidophilum</name>
    <name type="common">Rhodobacter sulfidophilus</name>
    <dbReference type="NCBI Taxonomy" id="35806"/>
    <lineage>
        <taxon>Bacteria</taxon>
        <taxon>Pseudomonadati</taxon>
        <taxon>Pseudomonadota</taxon>
        <taxon>Alphaproteobacteria</taxon>
        <taxon>Rhodobacterales</taxon>
        <taxon>Paracoccaceae</taxon>
        <taxon>Rhodovulum</taxon>
    </lineage>
</organism>
<dbReference type="EMBL" id="QFPW01000002">
    <property type="protein sequence ID" value="PZQ51687.1"/>
    <property type="molecule type" value="Genomic_DNA"/>
</dbReference>